<dbReference type="Pfam" id="PF02538">
    <property type="entry name" value="Hydantoinase_B"/>
    <property type="match status" value="1"/>
</dbReference>
<dbReference type="GO" id="GO:0017168">
    <property type="term" value="F:5-oxoprolinase (ATP-hydrolyzing) activity"/>
    <property type="evidence" value="ECO:0007669"/>
    <property type="project" value="TreeGrafter"/>
</dbReference>
<dbReference type="Proteomes" id="UP000782312">
    <property type="component" value="Unassembled WGS sequence"/>
</dbReference>
<dbReference type="AlphaFoldDB" id="A0A932HYW5"/>
<accession>A0A932HYW5</accession>
<dbReference type="InterPro" id="IPR045079">
    <property type="entry name" value="Oxoprolinase-like"/>
</dbReference>
<proteinExistence type="predicted"/>
<gene>
    <name evidence="2" type="ORF">HYZ11_03705</name>
</gene>
<evidence type="ECO:0000313" key="2">
    <source>
        <dbReference type="EMBL" id="MBI3126692.1"/>
    </source>
</evidence>
<evidence type="ECO:0000259" key="1">
    <source>
        <dbReference type="Pfam" id="PF02538"/>
    </source>
</evidence>
<dbReference type="PANTHER" id="PTHR11365">
    <property type="entry name" value="5-OXOPROLINASE RELATED"/>
    <property type="match status" value="1"/>
</dbReference>
<dbReference type="GO" id="GO:0005829">
    <property type="term" value="C:cytosol"/>
    <property type="evidence" value="ECO:0007669"/>
    <property type="project" value="TreeGrafter"/>
</dbReference>
<sequence>MARKGLDAITLEVLWSRLIAIAEEAATEVVRTAFSTTIRESKNFALVLLDPRGHSIAQASSTMPSFVGAIPLTARHLLKAFPLDAWAPEDLVLANDPWITTGHLQDVSSLSPIFYKKNLIAFAGITTHVTDMGGKLRSPEVREIYEEGLQLPPCKFLNAGKVNPDILRIIRQNVRVPDQVEGDLISHVSASKLAARRVQEMMDEYRLRDLDQAASTIYQRSENAMREAIKKVPDGEYRFQVSTDGYDEPLVIRVEVRVRGSSILVDYTGSSPQVDRGLNATLNYVYAYSAYSLKCLFCPSVPNNEGNYRPVTVSAPEGSILNPRYPAPVNGRSMVGHFIPSAIFGALCKAVPDLVQAASGSPTWAINAAGIAKDNRRFAGNFFLNGGQGASKDHDGRACLCFPSNTSATPIEVLEHMVPLLVERKAVIRDSGGAGEFTGGDGQQVIVKSLSDSPILLTFLSERTRHPAYGLFGGRNGRVGKVTLNGRPINPKRQWVMHPGDRLVLEVPSGGGYGDPKQRRPEFIERDLREGLLSLQKARAEYNYDGDFSISSL</sequence>
<evidence type="ECO:0000313" key="3">
    <source>
        <dbReference type="Proteomes" id="UP000782312"/>
    </source>
</evidence>
<dbReference type="GO" id="GO:0006749">
    <property type="term" value="P:glutathione metabolic process"/>
    <property type="evidence" value="ECO:0007669"/>
    <property type="project" value="TreeGrafter"/>
</dbReference>
<comment type="caution">
    <text evidence="2">The sequence shown here is derived from an EMBL/GenBank/DDBJ whole genome shotgun (WGS) entry which is preliminary data.</text>
</comment>
<organism evidence="2 3">
    <name type="scientific">Tectimicrobiota bacterium</name>
    <dbReference type="NCBI Taxonomy" id="2528274"/>
    <lineage>
        <taxon>Bacteria</taxon>
        <taxon>Pseudomonadati</taxon>
        <taxon>Nitrospinota/Tectimicrobiota group</taxon>
        <taxon>Candidatus Tectimicrobiota</taxon>
    </lineage>
</organism>
<dbReference type="InterPro" id="IPR003692">
    <property type="entry name" value="Hydantoinase_B"/>
</dbReference>
<protein>
    <submittedName>
        <fullName evidence="2">Hydantoinase B/oxoprolinase family protein</fullName>
    </submittedName>
</protein>
<dbReference type="PANTHER" id="PTHR11365:SF23">
    <property type="entry name" value="HYPOTHETICAL 5-OXOPROLINASE (EUROFUNG)-RELATED"/>
    <property type="match status" value="1"/>
</dbReference>
<dbReference type="EMBL" id="JACPUR010000008">
    <property type="protein sequence ID" value="MBI3126692.1"/>
    <property type="molecule type" value="Genomic_DNA"/>
</dbReference>
<reference evidence="2" key="1">
    <citation type="submission" date="2020-07" db="EMBL/GenBank/DDBJ databases">
        <title>Huge and variable diversity of episymbiotic CPR bacteria and DPANN archaea in groundwater ecosystems.</title>
        <authorList>
            <person name="He C.Y."/>
            <person name="Keren R."/>
            <person name="Whittaker M."/>
            <person name="Farag I.F."/>
            <person name="Doudna J."/>
            <person name="Cate J.H.D."/>
            <person name="Banfield J.F."/>
        </authorList>
    </citation>
    <scope>NUCLEOTIDE SEQUENCE</scope>
    <source>
        <strain evidence="2">NC_groundwater_763_Ag_S-0.2um_68_21</strain>
    </source>
</reference>
<feature type="domain" description="Hydantoinase B/oxoprolinase" evidence="1">
    <location>
        <begin position="7"/>
        <end position="516"/>
    </location>
</feature>
<name>A0A932HYW5_UNCTE</name>